<gene>
    <name evidence="4" type="primary">LOC113725652</name>
</gene>
<organism evidence="3 4">
    <name type="scientific">Coffea arabica</name>
    <name type="common">Arabian coffee</name>
    <dbReference type="NCBI Taxonomy" id="13443"/>
    <lineage>
        <taxon>Eukaryota</taxon>
        <taxon>Viridiplantae</taxon>
        <taxon>Streptophyta</taxon>
        <taxon>Embryophyta</taxon>
        <taxon>Tracheophyta</taxon>
        <taxon>Spermatophyta</taxon>
        <taxon>Magnoliopsida</taxon>
        <taxon>eudicotyledons</taxon>
        <taxon>Gunneridae</taxon>
        <taxon>Pentapetalae</taxon>
        <taxon>asterids</taxon>
        <taxon>lamiids</taxon>
        <taxon>Gentianales</taxon>
        <taxon>Rubiaceae</taxon>
        <taxon>Ixoroideae</taxon>
        <taxon>Gardenieae complex</taxon>
        <taxon>Bertiereae - Coffeeae clade</taxon>
        <taxon>Coffeeae</taxon>
        <taxon>Coffea</taxon>
    </lineage>
</organism>
<evidence type="ECO:0000313" key="3">
    <source>
        <dbReference type="Proteomes" id="UP001652660"/>
    </source>
</evidence>
<accession>A0A6P6VP21</accession>
<dbReference type="PANTHER" id="PTHR36245">
    <property type="entry name" value="GLYCINE-RICH PROTEIN DOT1-LIKE"/>
    <property type="match status" value="1"/>
</dbReference>
<feature type="chain" id="PRO_5027955566" evidence="2">
    <location>
        <begin position="23"/>
        <end position="158"/>
    </location>
</feature>
<keyword evidence="3" id="KW-1185">Reference proteome</keyword>
<dbReference type="AlphaFoldDB" id="A0A6P6VP21"/>
<keyword evidence="1" id="KW-1133">Transmembrane helix</keyword>
<proteinExistence type="predicted"/>
<feature type="transmembrane region" description="Helical" evidence="1">
    <location>
        <begin position="138"/>
        <end position="157"/>
    </location>
</feature>
<keyword evidence="1" id="KW-0472">Membrane</keyword>
<feature type="signal peptide" evidence="2">
    <location>
        <begin position="1"/>
        <end position="22"/>
    </location>
</feature>
<evidence type="ECO:0000313" key="4">
    <source>
        <dbReference type="RefSeq" id="XP_027104743.1"/>
    </source>
</evidence>
<reference evidence="4" key="2">
    <citation type="submission" date="2025-08" db="UniProtKB">
        <authorList>
            <consortium name="RefSeq"/>
        </authorList>
    </citation>
    <scope>IDENTIFICATION</scope>
    <source>
        <tissue evidence="4">Leaves</tissue>
    </source>
</reference>
<sequence>MGTNQVMMLLLLLPVFYYHAMATASSGRLPQTALPLVELEHKTVEAKGEVKHLSSNENGETVIAHHGHGRKLQYAAGTGGRGTGGGQLAGNGGGGSNTPYTPGAAGAIPAYGAGGGANIHRNNNHHSAGSCIHSCRRYPALSAILLAYLLINTYVFVY</sequence>
<name>A0A6P6VP21_COFAR</name>
<protein>
    <submittedName>
        <fullName evidence="4">Uncharacterized protein</fullName>
    </submittedName>
</protein>
<reference evidence="3" key="1">
    <citation type="journal article" date="2025" name="Foods">
        <title>Unveiling the Microbial Signatures of Arabica Coffee Cherries: Insights into Ripeness Specific Diversity, Functional Traits, and Implications for Quality and Safety.</title>
        <authorList>
            <consortium name="RefSeq"/>
            <person name="Tenea G.N."/>
            <person name="Cifuentes V."/>
            <person name="Reyes P."/>
            <person name="Cevallos-Vallejos M."/>
        </authorList>
    </citation>
    <scope>NUCLEOTIDE SEQUENCE [LARGE SCALE GENOMIC DNA]</scope>
</reference>
<evidence type="ECO:0000256" key="2">
    <source>
        <dbReference type="SAM" id="SignalP"/>
    </source>
</evidence>
<dbReference type="GeneID" id="113725652"/>
<dbReference type="RefSeq" id="XP_027104743.1">
    <property type="nucleotide sequence ID" value="XM_027248942.2"/>
</dbReference>
<dbReference type="PANTHER" id="PTHR36245:SF5">
    <property type="entry name" value="GLYCINE-RICH PROTEIN DOT1-LIKE"/>
    <property type="match status" value="1"/>
</dbReference>
<evidence type="ECO:0000256" key="1">
    <source>
        <dbReference type="SAM" id="Phobius"/>
    </source>
</evidence>
<keyword evidence="1" id="KW-0812">Transmembrane</keyword>
<keyword evidence="2" id="KW-0732">Signal</keyword>
<dbReference type="Proteomes" id="UP001652660">
    <property type="component" value="Chromosome 2c"/>
</dbReference>